<comment type="caution">
    <text evidence="2">The sequence shown here is derived from an EMBL/GenBank/DDBJ whole genome shotgun (WGS) entry which is preliminary data.</text>
</comment>
<keyword evidence="2" id="KW-0808">Transferase</keyword>
<dbReference type="InterPro" id="IPR051678">
    <property type="entry name" value="AGP_Transferase"/>
</dbReference>
<dbReference type="PANTHER" id="PTHR21310">
    <property type="entry name" value="AMINOGLYCOSIDE PHOSPHOTRANSFERASE-RELATED-RELATED"/>
    <property type="match status" value="1"/>
</dbReference>
<organism evidence="2 3">
    <name type="scientific">Pelagibacterium lacus</name>
    <dbReference type="NCBI Taxonomy" id="2282655"/>
    <lineage>
        <taxon>Bacteria</taxon>
        <taxon>Pseudomonadati</taxon>
        <taxon>Pseudomonadota</taxon>
        <taxon>Alphaproteobacteria</taxon>
        <taxon>Hyphomicrobiales</taxon>
        <taxon>Devosiaceae</taxon>
        <taxon>Pelagibacterium</taxon>
    </lineage>
</organism>
<sequence length="326" mass="36532">MDSQWGELDRALGLWSGFAGSATTLVNLSENHTFRLDRPDGRRAILRVHRPGYHTRLGIESELAWMQALRRDAGLFTPRPLPGADGALVQAAPFLTPLDTRHMVAFAFEDGWEPREDDDLAPIFAQLGELAARCHAHVMAWTPPKPFFRQTWTAPAILDPDGIWGDWRKAPGVSGEVYRQVARLDAALRDRLAAYGMGRDRFGLIHADMRLANLLVCDGVTRLIDFDDCGYCWFGYDFGAAVSFFEDSETVPALRAAWLEGYRRVRAFAPPHEAMLDCMVLLRRMALLAWTGSHAETDLARSLHATYALGTAEMAERFLTRGTIDR</sequence>
<dbReference type="OrthoDB" id="241498at2"/>
<dbReference type="Proteomes" id="UP000253759">
    <property type="component" value="Unassembled WGS sequence"/>
</dbReference>
<dbReference type="GO" id="GO:0016740">
    <property type="term" value="F:transferase activity"/>
    <property type="evidence" value="ECO:0007669"/>
    <property type="project" value="UniProtKB-KW"/>
</dbReference>
<dbReference type="EMBL" id="QQNH01000009">
    <property type="protein sequence ID" value="RDE08965.1"/>
    <property type="molecule type" value="Genomic_DNA"/>
</dbReference>
<gene>
    <name evidence="2" type="ORF">DVH29_08390</name>
</gene>
<evidence type="ECO:0000259" key="1">
    <source>
        <dbReference type="Pfam" id="PF01636"/>
    </source>
</evidence>
<dbReference type="Gene3D" id="3.90.1200.10">
    <property type="match status" value="1"/>
</dbReference>
<dbReference type="Pfam" id="PF01636">
    <property type="entry name" value="APH"/>
    <property type="match status" value="1"/>
</dbReference>
<dbReference type="SUPFAM" id="SSF56112">
    <property type="entry name" value="Protein kinase-like (PK-like)"/>
    <property type="match status" value="1"/>
</dbReference>
<reference evidence="3" key="1">
    <citation type="submission" date="2018-07" db="EMBL/GenBank/DDBJ databases">
        <authorList>
            <person name="Liu B.-T."/>
            <person name="Du Z."/>
        </authorList>
    </citation>
    <scope>NUCLEOTIDE SEQUENCE [LARGE SCALE GENOMIC DNA]</scope>
    <source>
        <strain evidence="3">XYN52</strain>
    </source>
</reference>
<dbReference type="InterPro" id="IPR002575">
    <property type="entry name" value="Aminoglycoside_PTrfase"/>
</dbReference>
<accession>A0A369W524</accession>
<proteinExistence type="predicted"/>
<name>A0A369W524_9HYPH</name>
<dbReference type="RefSeq" id="WP_114645731.1">
    <property type="nucleotide sequence ID" value="NZ_QQNH01000009.1"/>
</dbReference>
<evidence type="ECO:0000313" key="2">
    <source>
        <dbReference type="EMBL" id="RDE08965.1"/>
    </source>
</evidence>
<protein>
    <submittedName>
        <fullName evidence="2">Aminoglycoside phosphotransferase</fullName>
    </submittedName>
</protein>
<keyword evidence="3" id="KW-1185">Reference proteome</keyword>
<dbReference type="InterPro" id="IPR011009">
    <property type="entry name" value="Kinase-like_dom_sf"/>
</dbReference>
<evidence type="ECO:0000313" key="3">
    <source>
        <dbReference type="Proteomes" id="UP000253759"/>
    </source>
</evidence>
<feature type="domain" description="Aminoglycoside phosphotransferase" evidence="1">
    <location>
        <begin position="29"/>
        <end position="268"/>
    </location>
</feature>
<dbReference type="AlphaFoldDB" id="A0A369W524"/>